<proteinExistence type="predicted"/>
<evidence type="ECO:0000313" key="2">
    <source>
        <dbReference type="Proteomes" id="UP000824533"/>
    </source>
</evidence>
<comment type="caution">
    <text evidence="1">The sequence shown here is derived from an EMBL/GenBank/DDBJ whole genome shotgun (WGS) entry which is preliminary data.</text>
</comment>
<sequence>MESEGGHRNSCTKQDRPVVFGLVLLDCLKYRYDYVYHPEIEGWLKQNNIPATWHQARLRCHLEGAELASPIDDGFLKTLKGRSQVPTWTGVHSLFSKGDYSSIEGVPILRMPISWAPGEPDNHEDKEQCIILMPNGTFADVCCDEMFPYICFRKKSASVSVNVACGTVDSSYAYETRTGSCYKFHDHAQTWNRAYMTCEAEGAHLAIMDTAVETQVLNEIISEHPKTKIYGAKYDHVLVGFHDWGDAGVWTTIHDDLVDTGVINWASGEPNNAILNGLGQSCGSMGKDGHLYDFWCHVRAAFICEKNPDSLAKEEDE</sequence>
<organism evidence="1 2">
    <name type="scientific">Dendrolimus kikuchii</name>
    <dbReference type="NCBI Taxonomy" id="765133"/>
    <lineage>
        <taxon>Eukaryota</taxon>
        <taxon>Metazoa</taxon>
        <taxon>Ecdysozoa</taxon>
        <taxon>Arthropoda</taxon>
        <taxon>Hexapoda</taxon>
        <taxon>Insecta</taxon>
        <taxon>Pterygota</taxon>
        <taxon>Neoptera</taxon>
        <taxon>Endopterygota</taxon>
        <taxon>Lepidoptera</taxon>
        <taxon>Glossata</taxon>
        <taxon>Ditrysia</taxon>
        <taxon>Bombycoidea</taxon>
        <taxon>Lasiocampidae</taxon>
        <taxon>Dendrolimus</taxon>
    </lineage>
</organism>
<evidence type="ECO:0000313" key="1">
    <source>
        <dbReference type="EMBL" id="KAJ0176912.1"/>
    </source>
</evidence>
<dbReference type="Proteomes" id="UP000824533">
    <property type="component" value="Linkage Group LG12"/>
</dbReference>
<reference evidence="1 2" key="1">
    <citation type="journal article" date="2021" name="Front. Genet.">
        <title>Chromosome-Level Genome Assembly Reveals Significant Gene Expansion in the Toll and IMD Signaling Pathways of Dendrolimus kikuchii.</title>
        <authorList>
            <person name="Zhou J."/>
            <person name="Wu P."/>
            <person name="Xiong Z."/>
            <person name="Liu N."/>
            <person name="Zhao N."/>
            <person name="Ji M."/>
            <person name="Qiu Y."/>
            <person name="Yang B."/>
        </authorList>
    </citation>
    <scope>NUCLEOTIDE SEQUENCE [LARGE SCALE GENOMIC DNA]</scope>
    <source>
        <strain evidence="1">Ann1</strain>
    </source>
</reference>
<protein>
    <submittedName>
        <fullName evidence="1">Uncharacterized protein</fullName>
    </submittedName>
</protein>
<accession>A0ACC1CZ90</accession>
<dbReference type="EMBL" id="CM034398">
    <property type="protein sequence ID" value="KAJ0176912.1"/>
    <property type="molecule type" value="Genomic_DNA"/>
</dbReference>
<keyword evidence="2" id="KW-1185">Reference proteome</keyword>
<name>A0ACC1CZ90_9NEOP</name>
<gene>
    <name evidence="1" type="ORF">K1T71_006921</name>
</gene>